<dbReference type="InterPro" id="IPR015943">
    <property type="entry name" value="WD40/YVTN_repeat-like_dom_sf"/>
</dbReference>
<feature type="repeat" description="WD" evidence="3">
    <location>
        <begin position="236"/>
        <end position="262"/>
    </location>
</feature>
<dbReference type="EMBL" id="JWZX01000550">
    <property type="protein sequence ID" value="KOO46733.1"/>
    <property type="molecule type" value="Genomic_DNA"/>
</dbReference>
<dbReference type="PROSITE" id="PS50082">
    <property type="entry name" value="WD_REPEATS_2"/>
    <property type="match status" value="2"/>
</dbReference>
<dbReference type="PROSITE" id="PS00678">
    <property type="entry name" value="WD_REPEATS_1"/>
    <property type="match status" value="1"/>
</dbReference>
<evidence type="ECO:0000256" key="3">
    <source>
        <dbReference type="PROSITE-ProRule" id="PRU00221"/>
    </source>
</evidence>
<dbReference type="OrthoDB" id="10260946at2759"/>
<feature type="coiled-coil region" evidence="4">
    <location>
        <begin position="746"/>
        <end position="924"/>
    </location>
</feature>
<dbReference type="InterPro" id="IPR036322">
    <property type="entry name" value="WD40_repeat_dom_sf"/>
</dbReference>
<proteinExistence type="predicted"/>
<feature type="region of interest" description="Disordered" evidence="5">
    <location>
        <begin position="1294"/>
        <end position="1329"/>
    </location>
</feature>
<reference evidence="7" key="1">
    <citation type="journal article" date="2015" name="PLoS Genet.">
        <title>Genome Sequence and Transcriptome Analyses of Chrysochromulina tobin: Metabolic Tools for Enhanced Algal Fitness in the Prominent Order Prymnesiales (Haptophyceae).</title>
        <authorList>
            <person name="Hovde B.T."/>
            <person name="Deodato C.R."/>
            <person name="Hunsperger H.M."/>
            <person name="Ryken S.A."/>
            <person name="Yost W."/>
            <person name="Jha R.K."/>
            <person name="Patterson J."/>
            <person name="Monnat R.J. Jr."/>
            <person name="Barlow S.B."/>
            <person name="Starkenburg S.R."/>
            <person name="Cattolico R.A."/>
        </authorList>
    </citation>
    <scope>NUCLEOTIDE SEQUENCE</scope>
    <source>
        <strain evidence="7">CCMP291</strain>
    </source>
</reference>
<dbReference type="PANTHER" id="PTHR19879:SF9">
    <property type="entry name" value="TRANSCRIPTION INITIATION FACTOR TFIID SUBUNIT 5"/>
    <property type="match status" value="1"/>
</dbReference>
<keyword evidence="7" id="KW-1185">Reference proteome</keyword>
<feature type="region of interest" description="Disordered" evidence="5">
    <location>
        <begin position="405"/>
        <end position="472"/>
    </location>
</feature>
<feature type="compositionally biased region" description="Low complexity" evidence="5">
    <location>
        <begin position="407"/>
        <end position="425"/>
    </location>
</feature>
<keyword evidence="2" id="KW-0677">Repeat</keyword>
<organism evidence="6 7">
    <name type="scientific">Chrysochromulina tobinii</name>
    <dbReference type="NCBI Taxonomy" id="1460289"/>
    <lineage>
        <taxon>Eukaryota</taxon>
        <taxon>Haptista</taxon>
        <taxon>Haptophyta</taxon>
        <taxon>Prymnesiophyceae</taxon>
        <taxon>Prymnesiales</taxon>
        <taxon>Chrysochromulinaceae</taxon>
        <taxon>Chrysochromulina</taxon>
    </lineage>
</organism>
<evidence type="ECO:0000313" key="6">
    <source>
        <dbReference type="EMBL" id="KOO46733.1"/>
    </source>
</evidence>
<evidence type="ECO:0000256" key="2">
    <source>
        <dbReference type="ARBA" id="ARBA00022737"/>
    </source>
</evidence>
<dbReference type="SMART" id="SM00320">
    <property type="entry name" value="WD40"/>
    <property type="match status" value="3"/>
</dbReference>
<gene>
    <name evidence="6" type="ORF">Ctob_013100</name>
</gene>
<feature type="coiled-coil region" evidence="4">
    <location>
        <begin position="1218"/>
        <end position="1252"/>
    </location>
</feature>
<feature type="coiled-coil region" evidence="4">
    <location>
        <begin position="985"/>
        <end position="1040"/>
    </location>
</feature>
<accession>A0A0M0L7U2</accession>
<dbReference type="Gene3D" id="2.130.10.10">
    <property type="entry name" value="YVTN repeat-like/Quinoprotein amine dehydrogenase"/>
    <property type="match status" value="1"/>
</dbReference>
<evidence type="ECO:0000313" key="7">
    <source>
        <dbReference type="Proteomes" id="UP000037460"/>
    </source>
</evidence>
<dbReference type="Pfam" id="PF00400">
    <property type="entry name" value="WD40"/>
    <property type="match status" value="2"/>
</dbReference>
<feature type="repeat" description="WD" evidence="3">
    <location>
        <begin position="278"/>
        <end position="319"/>
    </location>
</feature>
<dbReference type="InterPro" id="IPR001680">
    <property type="entry name" value="WD40_rpt"/>
</dbReference>
<dbReference type="SUPFAM" id="SSF50978">
    <property type="entry name" value="WD40 repeat-like"/>
    <property type="match status" value="1"/>
</dbReference>
<dbReference type="InterPro" id="IPR019775">
    <property type="entry name" value="WD40_repeat_CS"/>
</dbReference>
<evidence type="ECO:0000256" key="1">
    <source>
        <dbReference type="ARBA" id="ARBA00022574"/>
    </source>
</evidence>
<keyword evidence="4" id="KW-0175">Coiled coil</keyword>
<sequence length="1329" mass="142249">MAANTRLSSSTLVAAQLSGTFGRPARNVRGRPSLDRLALDHLFANHIVSDLAQLPALWALPGPRGAPPYVSDVDFDGSGELLASCSTDGRIAVFQAQQFAATLQAAHAHAERAAEEALALQLASEERAGGSAHAAAIQAAAVAAAKAAEVAHHTVACEPLLCISTRQSACATRWSPHARDELVCAYANAHELHVFDLGSATPNRPVRRLRSAKAYAATQGVADVAFPPGGAFPAASGRVVLAGGRDGQLRVWDVRAPQPLVAQATTATGGFTLGVRAQDAHAGAIHVLCAAPDGARVYAGTDEGCVVAWDVRFGATPRLPKIAAATSIDDAAAVEVGDASDPAAPLPLPPPPRPGAVYLTTRPAKKKIAFVTGTPITAAVAREVAELRRAREEATELAAAFYGGQRPTAPIATQPAAPGGSSSSSPRRKASSVGADGGGGQSQSARGPSPRRRASQEAAAHASKSASLQGSVSKQLGLDGTVASLEPAPSERLGFSHNGPQPQQSPYVALHAKDAVLAHLAAPFGYDAWTSRSTQRGGPVAESLVCGREAVVLAEVELIAREAGLTLDAMVDAGLSVDDARALLERLYVHSTGFVQQLAESFGRQPQREGLLGRVWSAYGLLVERVQVEGVDYRSVLASHQKRAEVAYAQLEADFRATSESLQAQLDEVRGQIAAYVGERDEQRARADASDALAAARLEERALAEAALQVVEKQLKVEVQARESVERRLAEEVKAQVPLKAQLAQLADVQAEAARFQMAAQKASAELPPLLEAIKRLELQVQQAEVLSNVLREDKGALEKEVSVTSLKLDAKTREVEKLANELRIERNKSLEMKVVQVQAETKKESKLGALLERVLKAEQEREAIEKRALAAEREAAQVKQEVQQVQQETIQVSEAKGELQLELEQVRAQVSAERSRVKQLNLELESERLATAKAKQATEGALLEAAGAQEQTVRVVDELAAARTDAREAREALDAVKLGAFRKVDQLNAEITEITAGKEAAEAEVLSVREAEALAKARVTSLEDEIQKMRLVSAQLELTHQTQLLNQHEAQRLEREALEAHQATELQHHMEEAALLREVLDSSSTLMASFELMRAEVANLTADNECYVAERRQLEDALSCRFELRSTCSTVEAVGFMLEDPLAVDLVAQLALQCEQQRALDATERDLAEALGCFDTLVAFCRDELQPEANAAWLAVQEMPRLREDLLQAGMVHSDGMAQLQRARAEAEAERRRLLDEVAVVNAKLAKVSEQAAYTTELQASQLTQLTMDFTECNEELQNWRMGNIRLANARQWREEREKAKAGGGSSGGPPVEGGGVEASPPPAAALA</sequence>
<keyword evidence="1 3" id="KW-0853">WD repeat</keyword>
<name>A0A0M0L7U2_9EUKA</name>
<protein>
    <submittedName>
        <fullName evidence="6">Uncharacterized protein</fullName>
    </submittedName>
</protein>
<evidence type="ECO:0000256" key="4">
    <source>
        <dbReference type="SAM" id="Coils"/>
    </source>
</evidence>
<comment type="caution">
    <text evidence="6">The sequence shown here is derived from an EMBL/GenBank/DDBJ whole genome shotgun (WGS) entry which is preliminary data.</text>
</comment>
<feature type="compositionally biased region" description="Gly residues" evidence="5">
    <location>
        <begin position="1303"/>
        <end position="1318"/>
    </location>
</feature>
<dbReference type="Proteomes" id="UP000037460">
    <property type="component" value="Unassembled WGS sequence"/>
</dbReference>
<evidence type="ECO:0000256" key="5">
    <source>
        <dbReference type="SAM" id="MobiDB-lite"/>
    </source>
</evidence>
<dbReference type="PANTHER" id="PTHR19879">
    <property type="entry name" value="TRANSCRIPTION INITIATION FACTOR TFIID"/>
    <property type="match status" value="1"/>
</dbReference>